<evidence type="ECO:0000256" key="10">
    <source>
        <dbReference type="ARBA" id="ARBA00022857"/>
    </source>
</evidence>
<comment type="subunit">
    <text evidence="3">Homodimer.</text>
</comment>
<dbReference type="AlphaFoldDB" id="L9L189"/>
<evidence type="ECO:0000256" key="12">
    <source>
        <dbReference type="ARBA" id="ARBA00022989"/>
    </source>
</evidence>
<evidence type="ECO:0000256" key="3">
    <source>
        <dbReference type="ARBA" id="ARBA00011738"/>
    </source>
</evidence>
<evidence type="ECO:0000256" key="16">
    <source>
        <dbReference type="ARBA" id="ARBA00023180"/>
    </source>
</evidence>
<gene>
    <name evidence="24" type="ORF">TREES_T100015865</name>
</gene>
<dbReference type="InterPro" id="IPR003193">
    <property type="entry name" value="ADP-ribosyl_cyclase"/>
</dbReference>
<evidence type="ECO:0000256" key="14">
    <source>
        <dbReference type="ARBA" id="ARBA00023136"/>
    </source>
</evidence>
<dbReference type="STRING" id="246437.L9L189"/>
<keyword evidence="15" id="KW-1015">Disulfide bond</keyword>
<keyword evidence="8" id="KW-0812">Transmembrane</keyword>
<evidence type="ECO:0000256" key="1">
    <source>
        <dbReference type="ARBA" id="ARBA00004606"/>
    </source>
</evidence>
<evidence type="ECO:0000256" key="23">
    <source>
        <dbReference type="SAM" id="MobiDB-lite"/>
    </source>
</evidence>
<organism evidence="24 25">
    <name type="scientific">Tupaia chinensis</name>
    <name type="common">Chinese tree shrew</name>
    <name type="synonym">Tupaia belangeri chinensis</name>
    <dbReference type="NCBI Taxonomy" id="246437"/>
    <lineage>
        <taxon>Eukaryota</taxon>
        <taxon>Metazoa</taxon>
        <taxon>Chordata</taxon>
        <taxon>Craniata</taxon>
        <taxon>Vertebrata</taxon>
        <taxon>Euteleostomi</taxon>
        <taxon>Mammalia</taxon>
        <taxon>Eutheria</taxon>
        <taxon>Euarchontoglires</taxon>
        <taxon>Scandentia</taxon>
        <taxon>Tupaiidae</taxon>
        <taxon>Tupaia</taxon>
    </lineage>
</organism>
<reference evidence="25" key="2">
    <citation type="journal article" date="2013" name="Nat. Commun.">
        <title>Genome of the Chinese tree shrew.</title>
        <authorList>
            <person name="Fan Y."/>
            <person name="Huang Z.Y."/>
            <person name="Cao C.C."/>
            <person name="Chen C.S."/>
            <person name="Chen Y.X."/>
            <person name="Fan D.D."/>
            <person name="He J."/>
            <person name="Hou H.L."/>
            <person name="Hu L."/>
            <person name="Hu X.T."/>
            <person name="Jiang X.T."/>
            <person name="Lai R."/>
            <person name="Lang Y.S."/>
            <person name="Liang B."/>
            <person name="Liao S.G."/>
            <person name="Mu D."/>
            <person name="Ma Y.Y."/>
            <person name="Niu Y.Y."/>
            <person name="Sun X.Q."/>
            <person name="Xia J.Q."/>
            <person name="Xiao J."/>
            <person name="Xiong Z.Q."/>
            <person name="Xu L."/>
            <person name="Yang L."/>
            <person name="Zhang Y."/>
            <person name="Zhao W."/>
            <person name="Zhao X.D."/>
            <person name="Zheng Y.T."/>
            <person name="Zhou J.M."/>
            <person name="Zhu Y.B."/>
            <person name="Zhang G.J."/>
            <person name="Wang J."/>
            <person name="Yao Y.G."/>
        </authorList>
    </citation>
    <scope>NUCLEOTIDE SEQUENCE [LARGE SCALE GENOMIC DNA]</scope>
</reference>
<keyword evidence="11" id="KW-0735">Signal-anchor</keyword>
<evidence type="ECO:0000256" key="7">
    <source>
        <dbReference type="ARBA" id="ARBA00022679"/>
    </source>
</evidence>
<keyword evidence="14" id="KW-0472">Membrane</keyword>
<dbReference type="PANTHER" id="PTHR10912:SF5">
    <property type="entry name" value="ADP-RIBOSYL CYCLASE_CYCLIC ADP-RIBOSE HYDROLASE 1"/>
    <property type="match status" value="1"/>
</dbReference>
<dbReference type="SUPFAM" id="SSF52309">
    <property type="entry name" value="N-(deoxy)ribosyltransferase-like"/>
    <property type="match status" value="1"/>
</dbReference>
<evidence type="ECO:0000256" key="11">
    <source>
        <dbReference type="ARBA" id="ARBA00022968"/>
    </source>
</evidence>
<keyword evidence="25" id="KW-1185">Reference proteome</keyword>
<feature type="region of interest" description="Disordered" evidence="23">
    <location>
        <begin position="1"/>
        <end position="37"/>
    </location>
</feature>
<dbReference type="GO" id="GO:0016849">
    <property type="term" value="F:phosphorus-oxygen lyase activity"/>
    <property type="evidence" value="ECO:0007669"/>
    <property type="project" value="TreeGrafter"/>
</dbReference>
<evidence type="ECO:0000313" key="24">
    <source>
        <dbReference type="EMBL" id="ELW68965.1"/>
    </source>
</evidence>
<evidence type="ECO:0000256" key="20">
    <source>
        <dbReference type="ARBA" id="ARBA00031355"/>
    </source>
</evidence>
<evidence type="ECO:0000256" key="5">
    <source>
        <dbReference type="ARBA" id="ARBA00012600"/>
    </source>
</evidence>
<reference evidence="25" key="1">
    <citation type="submission" date="2012-07" db="EMBL/GenBank/DDBJ databases">
        <title>Genome of the Chinese tree shrew, a rising model animal genetically related to primates.</title>
        <authorList>
            <person name="Zhang G."/>
            <person name="Fan Y."/>
            <person name="Yao Y."/>
            <person name="Huang Z."/>
        </authorList>
    </citation>
    <scope>NUCLEOTIDE SEQUENCE [LARGE SCALE GENOMIC DNA]</scope>
</reference>
<evidence type="ECO:0000313" key="25">
    <source>
        <dbReference type="Proteomes" id="UP000011518"/>
    </source>
</evidence>
<protein>
    <recommendedName>
        <fullName evidence="6">ADP-ribosyl cyclase/cyclic ADP-ribose hydrolase 1</fullName>
        <ecNumber evidence="5">2.4.99.20</ecNumber>
        <ecNumber evidence="4">3.2.2.6</ecNumber>
    </recommendedName>
    <alternativeName>
        <fullName evidence="21">2'-phospho-ADP-ribosyl cyclase</fullName>
    </alternativeName>
    <alternativeName>
        <fullName evidence="19">2'-phospho-ADP-ribosyl cyclase/2'-phospho-cyclic-ADP-ribose transferase</fullName>
    </alternativeName>
    <alternativeName>
        <fullName evidence="17">2'-phospho-cyclic-ADP-ribose transferase</fullName>
    </alternativeName>
    <alternativeName>
        <fullName evidence="20">ADP-ribosyl cyclase 1</fullName>
    </alternativeName>
    <alternativeName>
        <fullName evidence="18">Cyclic ADP-ribose hydrolase 1</fullName>
    </alternativeName>
</protein>
<keyword evidence="12" id="KW-1133">Transmembrane helix</keyword>
<keyword evidence="16" id="KW-0325">Glycoprotein</keyword>
<evidence type="ECO:0000256" key="15">
    <source>
        <dbReference type="ARBA" id="ARBA00023157"/>
    </source>
</evidence>
<evidence type="ECO:0000256" key="21">
    <source>
        <dbReference type="ARBA" id="ARBA00031840"/>
    </source>
</evidence>
<dbReference type="Proteomes" id="UP000011518">
    <property type="component" value="Unassembled WGS sequence"/>
</dbReference>
<dbReference type="eggNOG" id="ENOG502S1HV">
    <property type="taxonomic scope" value="Eukaryota"/>
</dbReference>
<keyword evidence="10" id="KW-0521">NADP</keyword>
<evidence type="ECO:0000256" key="8">
    <source>
        <dbReference type="ARBA" id="ARBA00022692"/>
    </source>
</evidence>
<accession>L9L189</accession>
<name>L9L189_TUPCH</name>
<evidence type="ECO:0000256" key="19">
    <source>
        <dbReference type="ARBA" id="ARBA00030418"/>
    </source>
</evidence>
<dbReference type="EC" id="3.2.2.6" evidence="4"/>
<comment type="similarity">
    <text evidence="2">Belongs to the ADP-ribosyl cyclase family.</text>
</comment>
<comment type="catalytic activity">
    <reaction evidence="22">
        <text>NAD(+) + H2O = ADP-D-ribose + nicotinamide + H(+)</text>
        <dbReference type="Rhea" id="RHEA:16301"/>
        <dbReference type="ChEBI" id="CHEBI:15377"/>
        <dbReference type="ChEBI" id="CHEBI:15378"/>
        <dbReference type="ChEBI" id="CHEBI:17154"/>
        <dbReference type="ChEBI" id="CHEBI:57540"/>
        <dbReference type="ChEBI" id="CHEBI:57967"/>
        <dbReference type="EC" id="3.2.2.6"/>
    </reaction>
</comment>
<proteinExistence type="inferred from homology"/>
<dbReference type="EMBL" id="KB320555">
    <property type="protein sequence ID" value="ELW68965.1"/>
    <property type="molecule type" value="Genomic_DNA"/>
</dbReference>
<sequence length="255" mass="28724">MVAKGEQIMQNDQPQEEAIATSDLTKDSTIEKEQGEDLISLDSEEEVKSPEATVVVVVVVVVKGLPRPDPPEWSAQGSTPHLADIVLGRCFGYTQLLRPELRDKDCQKIWDAFKNAFISKSPCNITEDDYQPLLKLANQTLPCNKTLLWSKTNVLAHQYSRVQGDMLTLEDTLLGYLADGLMWCGDASSSEINYKSCPDWRKDCSNNPQSVFWKTISQSLSIVLSGQLWSFKKTEDEIISTVKNTDMFHEQKVYI</sequence>
<evidence type="ECO:0000256" key="6">
    <source>
        <dbReference type="ARBA" id="ARBA00015644"/>
    </source>
</evidence>
<keyword evidence="13" id="KW-0520">NAD</keyword>
<evidence type="ECO:0000256" key="22">
    <source>
        <dbReference type="ARBA" id="ARBA00049238"/>
    </source>
</evidence>
<feature type="compositionally biased region" description="Basic and acidic residues" evidence="23">
    <location>
        <begin position="24"/>
        <end position="35"/>
    </location>
</feature>
<dbReference type="GO" id="GO:0061809">
    <property type="term" value="F:NAD+ nucleosidase activity, cyclic ADP-ribose generating"/>
    <property type="evidence" value="ECO:0007669"/>
    <property type="project" value="UniProtKB-EC"/>
</dbReference>
<keyword evidence="7" id="KW-0808">Transferase</keyword>
<evidence type="ECO:0000256" key="9">
    <source>
        <dbReference type="ARBA" id="ARBA00022801"/>
    </source>
</evidence>
<dbReference type="Gene3D" id="1.20.82.10">
    <property type="entry name" value="ADP Ribosyl Cyclase, Chain A, domain 1"/>
    <property type="match status" value="1"/>
</dbReference>
<keyword evidence="9" id="KW-0378">Hydrolase</keyword>
<dbReference type="PANTHER" id="PTHR10912">
    <property type="entry name" value="ADP-RIBOSYL CYCLASE"/>
    <property type="match status" value="1"/>
</dbReference>
<dbReference type="InParanoid" id="L9L189"/>
<evidence type="ECO:0000256" key="17">
    <source>
        <dbReference type="ARBA" id="ARBA00029787"/>
    </source>
</evidence>
<evidence type="ECO:0000256" key="18">
    <source>
        <dbReference type="ARBA" id="ARBA00030272"/>
    </source>
</evidence>
<dbReference type="GO" id="GO:0016740">
    <property type="term" value="F:transferase activity"/>
    <property type="evidence" value="ECO:0007669"/>
    <property type="project" value="UniProtKB-KW"/>
</dbReference>
<evidence type="ECO:0000256" key="4">
    <source>
        <dbReference type="ARBA" id="ARBA00011982"/>
    </source>
</evidence>
<dbReference type="EC" id="2.4.99.20" evidence="5"/>
<evidence type="ECO:0000256" key="13">
    <source>
        <dbReference type="ARBA" id="ARBA00023027"/>
    </source>
</evidence>
<comment type="subcellular location">
    <subcellularLocation>
        <location evidence="1">Membrane</location>
        <topology evidence="1">Single-pass type II membrane protein</topology>
    </subcellularLocation>
</comment>
<dbReference type="Pfam" id="PF02267">
    <property type="entry name" value="Rib_hydrolayse"/>
    <property type="match status" value="1"/>
</dbReference>
<evidence type="ECO:0000256" key="2">
    <source>
        <dbReference type="ARBA" id="ARBA00005406"/>
    </source>
</evidence>
<dbReference type="GO" id="GO:0005886">
    <property type="term" value="C:plasma membrane"/>
    <property type="evidence" value="ECO:0007669"/>
    <property type="project" value="TreeGrafter"/>
</dbReference>
<dbReference type="GO" id="GO:0030890">
    <property type="term" value="P:positive regulation of B cell proliferation"/>
    <property type="evidence" value="ECO:0007669"/>
    <property type="project" value="TreeGrafter"/>
</dbReference>